<dbReference type="EMBL" id="OBQF01000001">
    <property type="protein sequence ID" value="SOC39255.1"/>
    <property type="molecule type" value="Genomic_DNA"/>
</dbReference>
<gene>
    <name evidence="2" type="ORF">SAMN05878391_0794</name>
</gene>
<keyword evidence="1" id="KW-1133">Transmembrane helix</keyword>
<keyword evidence="1" id="KW-0472">Membrane</keyword>
<dbReference type="Proteomes" id="UP000219412">
    <property type="component" value="Unassembled WGS sequence"/>
</dbReference>
<keyword evidence="3" id="KW-1185">Reference proteome</keyword>
<sequence length="89" mass="10265">MVMRIILYAAVGLLSIYLLNYFEVAAIEYTFVNVALATGAVVLLRILYSLFTRLLRVFVFAFVFLPLIGLFVYYLYSYFTGQSVDLVLW</sequence>
<evidence type="ECO:0000313" key="3">
    <source>
        <dbReference type="Proteomes" id="UP000219412"/>
    </source>
</evidence>
<name>A0A285UBF6_9STAP</name>
<feature type="transmembrane region" description="Helical" evidence="1">
    <location>
        <begin position="5"/>
        <end position="23"/>
    </location>
</feature>
<keyword evidence="1" id="KW-0812">Transmembrane</keyword>
<dbReference type="RefSeq" id="WP_097039342.1">
    <property type="nucleotide sequence ID" value="NZ_OBQF01000001.1"/>
</dbReference>
<proteinExistence type="predicted"/>
<dbReference type="OrthoDB" id="2390248at2"/>
<organism evidence="2 3">
    <name type="scientific">Salinicoccus kekensis</name>
    <dbReference type="NCBI Taxonomy" id="714307"/>
    <lineage>
        <taxon>Bacteria</taxon>
        <taxon>Bacillati</taxon>
        <taxon>Bacillota</taxon>
        <taxon>Bacilli</taxon>
        <taxon>Bacillales</taxon>
        <taxon>Staphylococcaceae</taxon>
        <taxon>Salinicoccus</taxon>
    </lineage>
</organism>
<feature type="transmembrane region" description="Helical" evidence="1">
    <location>
        <begin position="29"/>
        <end position="48"/>
    </location>
</feature>
<protein>
    <submittedName>
        <fullName evidence="2">Uncharacterized protein</fullName>
    </submittedName>
</protein>
<feature type="transmembrane region" description="Helical" evidence="1">
    <location>
        <begin position="55"/>
        <end position="76"/>
    </location>
</feature>
<evidence type="ECO:0000256" key="1">
    <source>
        <dbReference type="SAM" id="Phobius"/>
    </source>
</evidence>
<accession>A0A285UBF6</accession>
<reference evidence="3" key="1">
    <citation type="submission" date="2017-08" db="EMBL/GenBank/DDBJ databases">
        <authorList>
            <person name="Varghese N."/>
            <person name="Submissions S."/>
        </authorList>
    </citation>
    <scope>NUCLEOTIDE SEQUENCE [LARGE SCALE GENOMIC DNA]</scope>
    <source>
        <strain evidence="3">DSM 23173</strain>
    </source>
</reference>
<evidence type="ECO:0000313" key="2">
    <source>
        <dbReference type="EMBL" id="SOC39255.1"/>
    </source>
</evidence>
<dbReference type="AlphaFoldDB" id="A0A285UBF6"/>